<dbReference type="STRING" id="660122.C7YKF8"/>
<feature type="compositionally biased region" description="Low complexity" evidence="1">
    <location>
        <begin position="58"/>
        <end position="69"/>
    </location>
</feature>
<organism evidence="2 3">
    <name type="scientific">Fusarium vanettenii (strain ATCC MYA-4622 / CBS 123669 / FGSC 9596 / NRRL 45880 / 77-13-4)</name>
    <name type="common">Fusarium solani subsp. pisi</name>
    <dbReference type="NCBI Taxonomy" id="660122"/>
    <lineage>
        <taxon>Eukaryota</taxon>
        <taxon>Fungi</taxon>
        <taxon>Dikarya</taxon>
        <taxon>Ascomycota</taxon>
        <taxon>Pezizomycotina</taxon>
        <taxon>Sordariomycetes</taxon>
        <taxon>Hypocreomycetidae</taxon>
        <taxon>Hypocreales</taxon>
        <taxon>Nectriaceae</taxon>
        <taxon>Fusarium</taxon>
        <taxon>Fusarium solani species complex</taxon>
        <taxon>Fusarium vanettenii</taxon>
    </lineage>
</organism>
<feature type="region of interest" description="Disordered" evidence="1">
    <location>
        <begin position="295"/>
        <end position="361"/>
    </location>
</feature>
<dbReference type="KEGG" id="nhe:NECHADRAFT_74594"/>
<dbReference type="HOGENOM" id="CLU_017046_0_0_1"/>
<sequence>MDAHSQQRPPAPKSAGLTNILNSEHASASAPNGPPHMRDSGFYSNADASTSFNVNGLSPSGSGYQSSSQDKTPSPIASNMVPHALVSPSTTNMSVAAMVSPSTPGNLDPRRDRPTSIESNGTGPVMGETLAPGMGGLRRESVDSRINQGFSDMRLGNSPYTSNNPSTTSIQNTLHTQRNPHHLSVHRISNGYQPSADRNPESKTIKTAPAITGPATGHIARAAEPTKGQAWAFPEEEIQPFRDRGANTAAAIAEHQRLNDHNRLLQSHYNTAMADNEILRRELNALRMEGVQLRGDINTSSGHPPPPPPAAPHSGPYPSDPYASSTRPELPPIRSLNNGPDSMTGVQYDTPRVNGYRQERY</sequence>
<evidence type="ECO:0000256" key="1">
    <source>
        <dbReference type="SAM" id="MobiDB-lite"/>
    </source>
</evidence>
<dbReference type="Proteomes" id="UP000005206">
    <property type="component" value="Chromosome 1"/>
</dbReference>
<dbReference type="InParanoid" id="C7YKF8"/>
<dbReference type="OrthoDB" id="8964853at2759"/>
<dbReference type="OMA" id="MAHASTD"/>
<dbReference type="AlphaFoldDB" id="C7YKF8"/>
<keyword evidence="3" id="KW-1185">Reference proteome</keyword>
<reference evidence="2 3" key="1">
    <citation type="journal article" date="2009" name="PLoS Genet.">
        <title>The genome of Nectria haematococca: contribution of supernumerary chromosomes to gene expansion.</title>
        <authorList>
            <person name="Coleman J.J."/>
            <person name="Rounsley S.D."/>
            <person name="Rodriguez-Carres M."/>
            <person name="Kuo A."/>
            <person name="Wasmann C.C."/>
            <person name="Grimwood J."/>
            <person name="Schmutz J."/>
            <person name="Taga M."/>
            <person name="White G.J."/>
            <person name="Zhou S."/>
            <person name="Schwartz D.C."/>
            <person name="Freitag M."/>
            <person name="Ma L.J."/>
            <person name="Danchin E.G."/>
            <person name="Henrissat B."/>
            <person name="Coutinho P.M."/>
            <person name="Nelson D.R."/>
            <person name="Straney D."/>
            <person name="Napoli C.A."/>
            <person name="Barker B.M."/>
            <person name="Gribskov M."/>
            <person name="Rep M."/>
            <person name="Kroken S."/>
            <person name="Molnar I."/>
            <person name="Rensing C."/>
            <person name="Kennell J.C."/>
            <person name="Zamora J."/>
            <person name="Farman M.L."/>
            <person name="Selker E.U."/>
            <person name="Salamov A."/>
            <person name="Shapiro H."/>
            <person name="Pangilinan J."/>
            <person name="Lindquist E."/>
            <person name="Lamers C."/>
            <person name="Grigoriev I.V."/>
            <person name="Geiser D.M."/>
            <person name="Covert S.F."/>
            <person name="Temporini E."/>
            <person name="Vanetten H.D."/>
        </authorList>
    </citation>
    <scope>NUCLEOTIDE SEQUENCE [LARGE SCALE GENOMIC DNA]</scope>
    <source>
        <strain evidence="3">ATCC MYA-4622 / CBS 123669 / FGSC 9596 / NRRL 45880 / 77-13-4</strain>
    </source>
</reference>
<dbReference type="VEuPathDB" id="FungiDB:NECHADRAFT_74594"/>
<proteinExistence type="predicted"/>
<feature type="region of interest" description="Disordered" evidence="1">
    <location>
        <begin position="1"/>
        <end position="81"/>
    </location>
</feature>
<dbReference type="eggNOG" id="KOG2483">
    <property type="taxonomic scope" value="Eukaryota"/>
</dbReference>
<feature type="region of interest" description="Disordered" evidence="1">
    <location>
        <begin position="100"/>
        <end position="127"/>
    </location>
</feature>
<feature type="compositionally biased region" description="Polar residues" evidence="1">
    <location>
        <begin position="335"/>
        <end position="347"/>
    </location>
</feature>
<protein>
    <submittedName>
        <fullName evidence="2">Uncharacterized protein</fullName>
    </submittedName>
</protein>
<name>C7YKF8_FUSV7</name>
<feature type="compositionally biased region" description="Polar residues" evidence="1">
    <location>
        <begin position="16"/>
        <end position="30"/>
    </location>
</feature>
<dbReference type="RefSeq" id="XP_003053439.1">
    <property type="nucleotide sequence ID" value="XM_003053393.1"/>
</dbReference>
<dbReference type="EMBL" id="GG698896">
    <property type="protein sequence ID" value="EEU47726.1"/>
    <property type="molecule type" value="Genomic_DNA"/>
</dbReference>
<accession>C7YKF8</accession>
<gene>
    <name evidence="2" type="ORF">NECHADRAFT_74594</name>
</gene>
<dbReference type="GeneID" id="9676771"/>
<evidence type="ECO:0000313" key="2">
    <source>
        <dbReference type="EMBL" id="EEU47726.1"/>
    </source>
</evidence>
<evidence type="ECO:0000313" key="3">
    <source>
        <dbReference type="Proteomes" id="UP000005206"/>
    </source>
</evidence>
<feature type="compositionally biased region" description="Polar residues" evidence="1">
    <location>
        <begin position="42"/>
        <end position="57"/>
    </location>
</feature>